<name>A0ABW8D9M1_9GAMM</name>
<dbReference type="InterPro" id="IPR036869">
    <property type="entry name" value="J_dom_sf"/>
</dbReference>
<dbReference type="CDD" id="cd06257">
    <property type="entry name" value="DnaJ"/>
    <property type="match status" value="1"/>
</dbReference>
<accession>A0ABW8D9M1</accession>
<feature type="region of interest" description="Disordered" evidence="2">
    <location>
        <begin position="226"/>
        <end position="245"/>
    </location>
</feature>
<evidence type="ECO:0000313" key="5">
    <source>
        <dbReference type="EMBL" id="MFJ1267990.1"/>
    </source>
</evidence>
<comment type="caution">
    <text evidence="5">The sequence shown here is derived from an EMBL/GenBank/DDBJ whole genome shotgun (WGS) entry which is preliminary data.</text>
</comment>
<dbReference type="Pfam" id="PF00226">
    <property type="entry name" value="DnaJ"/>
    <property type="match status" value="1"/>
</dbReference>
<feature type="transmembrane region" description="Helical" evidence="3">
    <location>
        <begin position="111"/>
        <end position="128"/>
    </location>
</feature>
<dbReference type="Proteomes" id="UP001615550">
    <property type="component" value="Unassembled WGS sequence"/>
</dbReference>
<reference evidence="5 6" key="1">
    <citation type="submission" date="2024-08" db="EMBL/GenBank/DDBJ databases">
        <title>Draft Genome Sequence of Legionella lytica strain DSB2004, Isolated From a Fire Sprinkler System.</title>
        <authorList>
            <person name="Everhart A.D."/>
            <person name="Kidane D.T."/>
            <person name="Farone A.L."/>
            <person name="Farone M.B."/>
        </authorList>
    </citation>
    <scope>NUCLEOTIDE SEQUENCE [LARGE SCALE GENOMIC DNA]</scope>
    <source>
        <strain evidence="5 6">DSB2004</strain>
    </source>
</reference>
<evidence type="ECO:0000256" key="1">
    <source>
        <dbReference type="ARBA" id="ARBA00023186"/>
    </source>
</evidence>
<feature type="transmembrane region" description="Helical" evidence="3">
    <location>
        <begin position="134"/>
        <end position="155"/>
    </location>
</feature>
<dbReference type="SMART" id="SM00271">
    <property type="entry name" value="DnaJ"/>
    <property type="match status" value="1"/>
</dbReference>
<keyword evidence="1" id="KW-0143">Chaperone</keyword>
<evidence type="ECO:0000256" key="2">
    <source>
        <dbReference type="SAM" id="MobiDB-lite"/>
    </source>
</evidence>
<feature type="region of interest" description="Disordered" evidence="2">
    <location>
        <begin position="88"/>
        <end position="107"/>
    </location>
</feature>
<evidence type="ECO:0000256" key="3">
    <source>
        <dbReference type="SAM" id="Phobius"/>
    </source>
</evidence>
<dbReference type="EMBL" id="JBGORX010000001">
    <property type="protein sequence ID" value="MFJ1267990.1"/>
    <property type="molecule type" value="Genomic_DNA"/>
</dbReference>
<dbReference type="SUPFAM" id="SSF46565">
    <property type="entry name" value="Chaperone J-domain"/>
    <property type="match status" value="1"/>
</dbReference>
<protein>
    <submittedName>
        <fullName evidence="5">J domain-containing protein</fullName>
    </submittedName>
</protein>
<feature type="domain" description="J" evidence="4">
    <location>
        <begin position="12"/>
        <end position="74"/>
    </location>
</feature>
<organism evidence="5 6">
    <name type="scientific">Legionella lytica</name>
    <dbReference type="NCBI Taxonomy" id="96232"/>
    <lineage>
        <taxon>Bacteria</taxon>
        <taxon>Pseudomonadati</taxon>
        <taxon>Pseudomonadota</taxon>
        <taxon>Gammaproteobacteria</taxon>
        <taxon>Legionellales</taxon>
        <taxon>Legionellaceae</taxon>
        <taxon>Legionella</taxon>
    </lineage>
</organism>
<proteinExistence type="predicted"/>
<gene>
    <name evidence="5" type="ORF">ACD661_05420</name>
</gene>
<keyword evidence="6" id="KW-1185">Reference proteome</keyword>
<evidence type="ECO:0000259" key="4">
    <source>
        <dbReference type="PROSITE" id="PS50076"/>
    </source>
</evidence>
<dbReference type="InterPro" id="IPR001623">
    <property type="entry name" value="DnaJ_domain"/>
</dbReference>
<sequence length="245" mass="26388">MPTGVKKELIEMAMNLLQIKSNMNDLTQETLTRNYRRLALEFHPDKAAAEHKDTAEQAMKEINTANDLLKGFLSGEIVISVDEAHPNANANATRETSPSPKASAPDKPKMGLVEASVFVGVGVAAVASSPALAAVIYLTAVSISAAPAVLIMLHIRSHLLFKRPYEFGDLFLNDACEKVKEYQFGDLVLKRAGRAITGNPEYKVGDILSAGIGMFSRCKAAEATPKLDAEKGQEVNNGVEPNARP</sequence>
<keyword evidence="3" id="KW-0472">Membrane</keyword>
<dbReference type="PROSITE" id="PS50076">
    <property type="entry name" value="DNAJ_2"/>
    <property type="match status" value="1"/>
</dbReference>
<keyword evidence="3" id="KW-1133">Transmembrane helix</keyword>
<dbReference type="Gene3D" id="1.10.287.110">
    <property type="entry name" value="DnaJ domain"/>
    <property type="match status" value="1"/>
</dbReference>
<dbReference type="RefSeq" id="WP_400186815.1">
    <property type="nucleotide sequence ID" value="NZ_JBGORX010000001.1"/>
</dbReference>
<keyword evidence="3" id="KW-0812">Transmembrane</keyword>
<evidence type="ECO:0000313" key="6">
    <source>
        <dbReference type="Proteomes" id="UP001615550"/>
    </source>
</evidence>